<evidence type="ECO:0000256" key="1">
    <source>
        <dbReference type="SAM" id="MobiDB-lite"/>
    </source>
</evidence>
<dbReference type="KEGG" id="gtt:GUITHDRAFT_138930"/>
<dbReference type="PaxDb" id="55529-EKX45349"/>
<dbReference type="EnsemblProtists" id="EKX45349">
    <property type="protein sequence ID" value="EKX45349"/>
    <property type="gene ID" value="GUITHDRAFT_138930"/>
</dbReference>
<feature type="region of interest" description="Disordered" evidence="1">
    <location>
        <begin position="368"/>
        <end position="392"/>
    </location>
</feature>
<organism evidence="2">
    <name type="scientific">Guillardia theta (strain CCMP2712)</name>
    <name type="common">Cryptophyte</name>
    <dbReference type="NCBI Taxonomy" id="905079"/>
    <lineage>
        <taxon>Eukaryota</taxon>
        <taxon>Cryptophyceae</taxon>
        <taxon>Pyrenomonadales</taxon>
        <taxon>Geminigeraceae</taxon>
        <taxon>Guillardia</taxon>
    </lineage>
</organism>
<dbReference type="RefSeq" id="XP_005832329.1">
    <property type="nucleotide sequence ID" value="XM_005832272.1"/>
</dbReference>
<dbReference type="Proteomes" id="UP000011087">
    <property type="component" value="Unassembled WGS sequence"/>
</dbReference>
<name>L1JB63_GUITC</name>
<feature type="compositionally biased region" description="Polar residues" evidence="1">
    <location>
        <begin position="95"/>
        <end position="104"/>
    </location>
</feature>
<evidence type="ECO:0000313" key="3">
    <source>
        <dbReference type="EnsemblProtists" id="EKX45349"/>
    </source>
</evidence>
<dbReference type="GeneID" id="17302067"/>
<feature type="compositionally biased region" description="Low complexity" evidence="1">
    <location>
        <begin position="64"/>
        <end position="87"/>
    </location>
</feature>
<sequence length="392" mass="42723">MILIKKFGENPSSEATKSSEQKPNVEKAISNTSGLKDRIRALNESGQHVQKSNESGDEKMHQKSPPAAAQPEVQSPSSSSISQEVPPFADRLASFANQSSSDPVESSERKKSPPATSHTKPIRKELAVPGSIVPEPSKPSEHVKKSLMPSKTSFDKNREPSVSKKSPRDEQFRKEHKASSLKFSHLSQQAREVAEALGSDAAEESDEEPEKEEEAADGSIRNQTVFNRVSMFETGDEEQQLETSVDSPMAGDMAAGWDLEKLARPEPGRIGGVPPKETKIDTASLDVGDIKNRWKQGNVAKDEKKTNSASEEALFRCYAAAATRTGGVYEIQQKMEHLAAGKPVPKNTPPKQSSKIAEIAESIHFDPNTMMPGAQHPSLNYNVVESTSRANE</sequence>
<feature type="compositionally biased region" description="Polar residues" evidence="1">
    <location>
        <begin position="181"/>
        <end position="190"/>
    </location>
</feature>
<evidence type="ECO:0000313" key="2">
    <source>
        <dbReference type="EMBL" id="EKX45349.1"/>
    </source>
</evidence>
<dbReference type="AlphaFoldDB" id="L1JB63"/>
<accession>L1JB63</accession>
<feature type="compositionally biased region" description="Acidic residues" evidence="1">
    <location>
        <begin position="201"/>
        <end position="216"/>
    </location>
</feature>
<feature type="compositionally biased region" description="Basic and acidic residues" evidence="1">
    <location>
        <begin position="258"/>
        <end position="267"/>
    </location>
</feature>
<gene>
    <name evidence="2" type="ORF">GUITHDRAFT_138930</name>
</gene>
<dbReference type="HOGENOM" id="CLU_704850_0_0_1"/>
<reference evidence="3" key="3">
    <citation type="submission" date="2016-03" db="UniProtKB">
        <authorList>
            <consortium name="EnsemblProtists"/>
        </authorList>
    </citation>
    <scope>IDENTIFICATION</scope>
</reference>
<feature type="compositionally biased region" description="Polar residues" evidence="1">
    <location>
        <begin position="377"/>
        <end position="392"/>
    </location>
</feature>
<dbReference type="EMBL" id="JH992999">
    <property type="protein sequence ID" value="EKX45349.1"/>
    <property type="molecule type" value="Genomic_DNA"/>
</dbReference>
<reference evidence="4" key="2">
    <citation type="submission" date="2012-11" db="EMBL/GenBank/DDBJ databases">
        <authorList>
            <person name="Kuo A."/>
            <person name="Curtis B.A."/>
            <person name="Tanifuji G."/>
            <person name="Burki F."/>
            <person name="Gruber A."/>
            <person name="Irimia M."/>
            <person name="Maruyama S."/>
            <person name="Arias M.C."/>
            <person name="Ball S.G."/>
            <person name="Gile G.H."/>
            <person name="Hirakawa Y."/>
            <person name="Hopkins J.F."/>
            <person name="Rensing S.A."/>
            <person name="Schmutz J."/>
            <person name="Symeonidi A."/>
            <person name="Elias M."/>
            <person name="Eveleigh R.J."/>
            <person name="Herman E.K."/>
            <person name="Klute M.J."/>
            <person name="Nakayama T."/>
            <person name="Obornik M."/>
            <person name="Reyes-Prieto A."/>
            <person name="Armbrust E.V."/>
            <person name="Aves S.J."/>
            <person name="Beiko R.G."/>
            <person name="Coutinho P."/>
            <person name="Dacks J.B."/>
            <person name="Durnford D.G."/>
            <person name="Fast N.M."/>
            <person name="Green B.R."/>
            <person name="Grisdale C."/>
            <person name="Hempe F."/>
            <person name="Henrissat B."/>
            <person name="Hoppner M.P."/>
            <person name="Ishida K.-I."/>
            <person name="Kim E."/>
            <person name="Koreny L."/>
            <person name="Kroth P.G."/>
            <person name="Liu Y."/>
            <person name="Malik S.-B."/>
            <person name="Maier U.G."/>
            <person name="McRose D."/>
            <person name="Mock T."/>
            <person name="Neilson J.A."/>
            <person name="Onodera N.T."/>
            <person name="Poole A.M."/>
            <person name="Pritham E.J."/>
            <person name="Richards T.A."/>
            <person name="Rocap G."/>
            <person name="Roy S.W."/>
            <person name="Sarai C."/>
            <person name="Schaack S."/>
            <person name="Shirato S."/>
            <person name="Slamovits C.H."/>
            <person name="Spencer D.F."/>
            <person name="Suzuki S."/>
            <person name="Worden A.Z."/>
            <person name="Zauner S."/>
            <person name="Barry K."/>
            <person name="Bell C."/>
            <person name="Bharti A.K."/>
            <person name="Crow J.A."/>
            <person name="Grimwood J."/>
            <person name="Kramer R."/>
            <person name="Lindquist E."/>
            <person name="Lucas S."/>
            <person name="Salamov A."/>
            <person name="McFadden G.I."/>
            <person name="Lane C.E."/>
            <person name="Keeling P.J."/>
            <person name="Gray M.W."/>
            <person name="Grigoriev I.V."/>
            <person name="Archibald J.M."/>
        </authorList>
    </citation>
    <scope>NUCLEOTIDE SEQUENCE</scope>
    <source>
        <strain evidence="4">CCMP2712</strain>
    </source>
</reference>
<proteinExistence type="predicted"/>
<feature type="compositionally biased region" description="Basic and acidic residues" evidence="1">
    <location>
        <begin position="153"/>
        <end position="173"/>
    </location>
</feature>
<evidence type="ECO:0000313" key="4">
    <source>
        <dbReference type="Proteomes" id="UP000011087"/>
    </source>
</evidence>
<feature type="region of interest" description="Disordered" evidence="1">
    <location>
        <begin position="1"/>
        <end position="284"/>
    </location>
</feature>
<feature type="compositionally biased region" description="Polar residues" evidence="1">
    <location>
        <begin position="44"/>
        <end position="53"/>
    </location>
</feature>
<keyword evidence="4" id="KW-1185">Reference proteome</keyword>
<reference evidence="2 4" key="1">
    <citation type="journal article" date="2012" name="Nature">
        <title>Algal genomes reveal evolutionary mosaicism and the fate of nucleomorphs.</title>
        <authorList>
            <consortium name="DOE Joint Genome Institute"/>
            <person name="Curtis B.A."/>
            <person name="Tanifuji G."/>
            <person name="Burki F."/>
            <person name="Gruber A."/>
            <person name="Irimia M."/>
            <person name="Maruyama S."/>
            <person name="Arias M.C."/>
            <person name="Ball S.G."/>
            <person name="Gile G.H."/>
            <person name="Hirakawa Y."/>
            <person name="Hopkins J.F."/>
            <person name="Kuo A."/>
            <person name="Rensing S.A."/>
            <person name="Schmutz J."/>
            <person name="Symeonidi A."/>
            <person name="Elias M."/>
            <person name="Eveleigh R.J."/>
            <person name="Herman E.K."/>
            <person name="Klute M.J."/>
            <person name="Nakayama T."/>
            <person name="Obornik M."/>
            <person name="Reyes-Prieto A."/>
            <person name="Armbrust E.V."/>
            <person name="Aves S.J."/>
            <person name="Beiko R.G."/>
            <person name="Coutinho P."/>
            <person name="Dacks J.B."/>
            <person name="Durnford D.G."/>
            <person name="Fast N.M."/>
            <person name="Green B.R."/>
            <person name="Grisdale C.J."/>
            <person name="Hempel F."/>
            <person name="Henrissat B."/>
            <person name="Hoppner M.P."/>
            <person name="Ishida K."/>
            <person name="Kim E."/>
            <person name="Koreny L."/>
            <person name="Kroth P.G."/>
            <person name="Liu Y."/>
            <person name="Malik S.B."/>
            <person name="Maier U.G."/>
            <person name="McRose D."/>
            <person name="Mock T."/>
            <person name="Neilson J.A."/>
            <person name="Onodera N.T."/>
            <person name="Poole A.M."/>
            <person name="Pritham E.J."/>
            <person name="Richards T.A."/>
            <person name="Rocap G."/>
            <person name="Roy S.W."/>
            <person name="Sarai C."/>
            <person name="Schaack S."/>
            <person name="Shirato S."/>
            <person name="Slamovits C.H."/>
            <person name="Spencer D.F."/>
            <person name="Suzuki S."/>
            <person name="Worden A.Z."/>
            <person name="Zauner S."/>
            <person name="Barry K."/>
            <person name="Bell C."/>
            <person name="Bharti A.K."/>
            <person name="Crow J.A."/>
            <person name="Grimwood J."/>
            <person name="Kramer R."/>
            <person name="Lindquist E."/>
            <person name="Lucas S."/>
            <person name="Salamov A."/>
            <person name="McFadden G.I."/>
            <person name="Lane C.E."/>
            <person name="Keeling P.J."/>
            <person name="Gray M.W."/>
            <person name="Grigoriev I.V."/>
            <person name="Archibald J.M."/>
        </authorList>
    </citation>
    <scope>NUCLEOTIDE SEQUENCE</scope>
    <source>
        <strain evidence="2 4">CCMP2712</strain>
    </source>
</reference>
<protein>
    <submittedName>
        <fullName evidence="2 3">Uncharacterized protein</fullName>
    </submittedName>
</protein>